<evidence type="ECO:0000313" key="9">
    <source>
        <dbReference type="EMBL" id="MZQ83204.1"/>
    </source>
</evidence>
<dbReference type="PANTHER" id="PTHR43744">
    <property type="entry name" value="ABC TRANSPORTER PERMEASE PROTEIN MG189-RELATED-RELATED"/>
    <property type="match status" value="1"/>
</dbReference>
<keyword evidence="10" id="KW-1185">Reference proteome</keyword>
<evidence type="ECO:0000256" key="7">
    <source>
        <dbReference type="RuleBase" id="RU363032"/>
    </source>
</evidence>
<evidence type="ECO:0000313" key="10">
    <source>
        <dbReference type="Proteomes" id="UP000481087"/>
    </source>
</evidence>
<evidence type="ECO:0000256" key="3">
    <source>
        <dbReference type="ARBA" id="ARBA00022475"/>
    </source>
</evidence>
<evidence type="ECO:0000259" key="8">
    <source>
        <dbReference type="PROSITE" id="PS50928"/>
    </source>
</evidence>
<proteinExistence type="inferred from homology"/>
<feature type="transmembrane region" description="Helical" evidence="7">
    <location>
        <begin position="12"/>
        <end position="33"/>
    </location>
</feature>
<dbReference type="GO" id="GO:0005886">
    <property type="term" value="C:plasma membrane"/>
    <property type="evidence" value="ECO:0007669"/>
    <property type="project" value="UniProtKB-SubCell"/>
</dbReference>
<dbReference type="InterPro" id="IPR000515">
    <property type="entry name" value="MetI-like"/>
</dbReference>
<evidence type="ECO:0000256" key="2">
    <source>
        <dbReference type="ARBA" id="ARBA00022448"/>
    </source>
</evidence>
<keyword evidence="4 7" id="KW-0812">Transmembrane</keyword>
<feature type="transmembrane region" description="Helical" evidence="7">
    <location>
        <begin position="185"/>
        <end position="210"/>
    </location>
</feature>
<accession>A0A6L8UZ44</accession>
<protein>
    <submittedName>
        <fullName evidence="9">ABC transporter permease subunit</fullName>
    </submittedName>
</protein>
<comment type="similarity">
    <text evidence="7">Belongs to the binding-protein-dependent transport system permease family.</text>
</comment>
<feature type="transmembrane region" description="Helical" evidence="7">
    <location>
        <begin position="80"/>
        <end position="99"/>
    </location>
</feature>
<name>A0A6L8UZ44_9BACL</name>
<dbReference type="SUPFAM" id="SSF161098">
    <property type="entry name" value="MetI-like"/>
    <property type="match status" value="1"/>
</dbReference>
<organism evidence="9 10">
    <name type="scientific">Paenibacillus silvestris</name>
    <dbReference type="NCBI Taxonomy" id="2606219"/>
    <lineage>
        <taxon>Bacteria</taxon>
        <taxon>Bacillati</taxon>
        <taxon>Bacillota</taxon>
        <taxon>Bacilli</taxon>
        <taxon>Bacillales</taxon>
        <taxon>Paenibacillaceae</taxon>
        <taxon>Paenibacillus</taxon>
    </lineage>
</organism>
<dbReference type="PANTHER" id="PTHR43744:SF12">
    <property type="entry name" value="ABC TRANSPORTER PERMEASE PROTEIN MG189-RELATED"/>
    <property type="match status" value="1"/>
</dbReference>
<keyword evidence="5 7" id="KW-1133">Transmembrane helix</keyword>
<reference evidence="9 10" key="1">
    <citation type="submission" date="2019-12" db="EMBL/GenBank/DDBJ databases">
        <title>Paenibacillus sp. nov. sp. isolated from soil.</title>
        <authorList>
            <person name="Kim J."/>
            <person name="Jeong S.E."/>
            <person name="Jung H.S."/>
            <person name="Jeon C.O."/>
        </authorList>
    </citation>
    <scope>NUCLEOTIDE SEQUENCE [LARGE SCALE GENOMIC DNA]</scope>
    <source>
        <strain evidence="9 10">5J-6</strain>
    </source>
</reference>
<evidence type="ECO:0000256" key="1">
    <source>
        <dbReference type="ARBA" id="ARBA00004651"/>
    </source>
</evidence>
<feature type="transmembrane region" description="Helical" evidence="7">
    <location>
        <begin position="143"/>
        <end position="164"/>
    </location>
</feature>
<dbReference type="InterPro" id="IPR035906">
    <property type="entry name" value="MetI-like_sf"/>
</dbReference>
<gene>
    <name evidence="9" type="ORF">GQF01_13900</name>
</gene>
<keyword evidence="2 7" id="KW-0813">Transport</keyword>
<dbReference type="Proteomes" id="UP000481087">
    <property type="component" value="Unassembled WGS sequence"/>
</dbReference>
<dbReference type="PROSITE" id="PS50928">
    <property type="entry name" value="ABC_TM1"/>
    <property type="match status" value="1"/>
</dbReference>
<feature type="transmembrane region" description="Helical" evidence="7">
    <location>
        <begin position="111"/>
        <end position="131"/>
    </location>
</feature>
<evidence type="ECO:0000256" key="5">
    <source>
        <dbReference type="ARBA" id="ARBA00022989"/>
    </source>
</evidence>
<feature type="transmembrane region" description="Helical" evidence="7">
    <location>
        <begin position="243"/>
        <end position="264"/>
    </location>
</feature>
<sequence length="279" mass="31968">MLLKKIDIPKWITTILMGLFSLLFLLPLLWMLSAAAKYEKDVMVFPIQWLPTKWNLMNNFQEVWLSSVPFSLFYYNSLKLALTITLATLLFSSMAAFAFTKLQFRGRNTAFGILLSLMIIPAESTLVPRYLLLKWLHLYNTHAGLMLMGMFSTIYFTFLLRQFMVSIHSEYLEAAKIDGAGYIRMYVQIILPLSKPILATVAIIKFIWVWNDYQNPLIFLISKQLYPIPLGLQLFKNEFADNYAVLMMASVAAILPLLMIFIILQKQVIKGIALGGVKG</sequence>
<dbReference type="Gene3D" id="1.10.3720.10">
    <property type="entry name" value="MetI-like"/>
    <property type="match status" value="1"/>
</dbReference>
<comment type="caution">
    <text evidence="9">The sequence shown here is derived from an EMBL/GenBank/DDBJ whole genome shotgun (WGS) entry which is preliminary data.</text>
</comment>
<evidence type="ECO:0000256" key="4">
    <source>
        <dbReference type="ARBA" id="ARBA00022692"/>
    </source>
</evidence>
<keyword evidence="3" id="KW-1003">Cell membrane</keyword>
<dbReference type="EMBL" id="WTUZ01000016">
    <property type="protein sequence ID" value="MZQ83204.1"/>
    <property type="molecule type" value="Genomic_DNA"/>
</dbReference>
<feature type="domain" description="ABC transmembrane type-1" evidence="8">
    <location>
        <begin position="74"/>
        <end position="264"/>
    </location>
</feature>
<dbReference type="AlphaFoldDB" id="A0A6L8UZ44"/>
<comment type="subcellular location">
    <subcellularLocation>
        <location evidence="1 7">Cell membrane</location>
        <topology evidence="1 7">Multi-pass membrane protein</topology>
    </subcellularLocation>
</comment>
<evidence type="ECO:0000256" key="6">
    <source>
        <dbReference type="ARBA" id="ARBA00023136"/>
    </source>
</evidence>
<dbReference type="GO" id="GO:0055085">
    <property type="term" value="P:transmembrane transport"/>
    <property type="evidence" value="ECO:0007669"/>
    <property type="project" value="InterPro"/>
</dbReference>
<dbReference type="CDD" id="cd06261">
    <property type="entry name" value="TM_PBP2"/>
    <property type="match status" value="1"/>
</dbReference>
<dbReference type="Pfam" id="PF00528">
    <property type="entry name" value="BPD_transp_1"/>
    <property type="match status" value="1"/>
</dbReference>
<keyword evidence="6 7" id="KW-0472">Membrane</keyword>